<reference evidence="1" key="2">
    <citation type="journal article" date="2007" name="Science">
        <title>Draft genome sequence of the sexually transmitted pathogen Trichomonas vaginalis.</title>
        <authorList>
            <person name="Carlton J.M."/>
            <person name="Hirt R.P."/>
            <person name="Silva J.C."/>
            <person name="Delcher A.L."/>
            <person name="Schatz M."/>
            <person name="Zhao Q."/>
            <person name="Wortman J.R."/>
            <person name="Bidwell S.L."/>
            <person name="Alsmark U.C.M."/>
            <person name="Besteiro S."/>
            <person name="Sicheritz-Ponten T."/>
            <person name="Noel C.J."/>
            <person name="Dacks J.B."/>
            <person name="Foster P.G."/>
            <person name="Simillion C."/>
            <person name="Van de Peer Y."/>
            <person name="Miranda-Saavedra D."/>
            <person name="Barton G.J."/>
            <person name="Westrop G.D."/>
            <person name="Mueller S."/>
            <person name="Dessi D."/>
            <person name="Fiori P.L."/>
            <person name="Ren Q."/>
            <person name="Paulsen I."/>
            <person name="Zhang H."/>
            <person name="Bastida-Corcuera F.D."/>
            <person name="Simoes-Barbosa A."/>
            <person name="Brown M.T."/>
            <person name="Hayes R.D."/>
            <person name="Mukherjee M."/>
            <person name="Okumura C.Y."/>
            <person name="Schneider R."/>
            <person name="Smith A.J."/>
            <person name="Vanacova S."/>
            <person name="Villalvazo M."/>
            <person name="Haas B.J."/>
            <person name="Pertea M."/>
            <person name="Feldblyum T.V."/>
            <person name="Utterback T.R."/>
            <person name="Shu C.L."/>
            <person name="Osoegawa K."/>
            <person name="de Jong P.J."/>
            <person name="Hrdy I."/>
            <person name="Horvathova L."/>
            <person name="Zubacova Z."/>
            <person name="Dolezal P."/>
            <person name="Malik S.B."/>
            <person name="Logsdon J.M. Jr."/>
            <person name="Henze K."/>
            <person name="Gupta A."/>
            <person name="Wang C.C."/>
            <person name="Dunne R.L."/>
            <person name="Upcroft J.A."/>
            <person name="Upcroft P."/>
            <person name="White O."/>
            <person name="Salzberg S.L."/>
            <person name="Tang P."/>
            <person name="Chiu C.-H."/>
            <person name="Lee Y.-S."/>
            <person name="Embley T.M."/>
            <person name="Coombs G.H."/>
            <person name="Mottram J.C."/>
            <person name="Tachezy J."/>
            <person name="Fraser-Liggett C.M."/>
            <person name="Johnson P.J."/>
        </authorList>
    </citation>
    <scope>NUCLEOTIDE SEQUENCE [LARGE SCALE GENOMIC DNA]</scope>
    <source>
        <strain evidence="1">G3</strain>
    </source>
</reference>
<dbReference type="AlphaFoldDB" id="A2DJF5"/>
<keyword evidence="2" id="KW-1185">Reference proteome</keyword>
<name>A2DJF5_TRIV3</name>
<protein>
    <submittedName>
        <fullName evidence="1">Uncharacterized protein</fullName>
    </submittedName>
</protein>
<sequence length="131" mass="15277">MSQGQQSQKAYELDDLIEQVKKDSKTNVLLQMKNYERMTSKKLLAEELSALLKEIDGLIKDMGTKTEHITPIDNSTEENIKKFNMIRKTKDWSMVYNAVNDYLNNNKDLQLKDLTDILDRLYSLFDIQLAN</sequence>
<dbReference type="Proteomes" id="UP000001542">
    <property type="component" value="Unassembled WGS sequence"/>
</dbReference>
<dbReference type="KEGG" id="tva:5465070"/>
<evidence type="ECO:0000313" key="2">
    <source>
        <dbReference type="Proteomes" id="UP000001542"/>
    </source>
</evidence>
<reference evidence="1" key="1">
    <citation type="submission" date="2006-10" db="EMBL/GenBank/DDBJ databases">
        <authorList>
            <person name="Amadeo P."/>
            <person name="Zhao Q."/>
            <person name="Wortman J."/>
            <person name="Fraser-Liggett C."/>
            <person name="Carlton J."/>
        </authorList>
    </citation>
    <scope>NUCLEOTIDE SEQUENCE</scope>
    <source>
        <strain evidence="1">G3</strain>
    </source>
</reference>
<proteinExistence type="predicted"/>
<organism evidence="1 2">
    <name type="scientific">Trichomonas vaginalis (strain ATCC PRA-98 / G3)</name>
    <dbReference type="NCBI Taxonomy" id="412133"/>
    <lineage>
        <taxon>Eukaryota</taxon>
        <taxon>Metamonada</taxon>
        <taxon>Parabasalia</taxon>
        <taxon>Trichomonadida</taxon>
        <taxon>Trichomonadidae</taxon>
        <taxon>Trichomonas</taxon>
    </lineage>
</organism>
<gene>
    <name evidence="1" type="ORF">TVAG_136730</name>
</gene>
<dbReference type="RefSeq" id="XP_001580528.1">
    <property type="nucleotide sequence ID" value="XM_001580478.1"/>
</dbReference>
<dbReference type="SMR" id="A2DJF5"/>
<dbReference type="VEuPathDB" id="TrichDB:TVAGG3_0543100"/>
<evidence type="ECO:0000313" key="1">
    <source>
        <dbReference type="EMBL" id="EAY19542.1"/>
    </source>
</evidence>
<dbReference type="VEuPathDB" id="TrichDB:TVAG_136730"/>
<dbReference type="EMBL" id="DS113207">
    <property type="protein sequence ID" value="EAY19542.1"/>
    <property type="molecule type" value="Genomic_DNA"/>
</dbReference>
<dbReference type="InParanoid" id="A2DJF5"/>
<accession>A2DJF5</accession>